<dbReference type="InterPro" id="IPR007607">
    <property type="entry name" value="BacA/B"/>
</dbReference>
<dbReference type="Pfam" id="PF04519">
    <property type="entry name" value="Bactofilin"/>
    <property type="match status" value="1"/>
</dbReference>
<comment type="caution">
    <text evidence="2">The sequence shown here is derived from an EMBL/GenBank/DDBJ whole genome shotgun (WGS) entry which is preliminary data.</text>
</comment>
<keyword evidence="3" id="KW-1185">Reference proteome</keyword>
<evidence type="ECO:0000313" key="3">
    <source>
        <dbReference type="Proteomes" id="UP000253314"/>
    </source>
</evidence>
<evidence type="ECO:0000256" key="1">
    <source>
        <dbReference type="ARBA" id="ARBA00044755"/>
    </source>
</evidence>
<dbReference type="PANTHER" id="PTHR35024">
    <property type="entry name" value="HYPOTHETICAL CYTOSOLIC PROTEIN"/>
    <property type="match status" value="1"/>
</dbReference>
<organism evidence="2 3">
    <name type="scientific">Bacillus taeanensis</name>
    <dbReference type="NCBI Taxonomy" id="273032"/>
    <lineage>
        <taxon>Bacteria</taxon>
        <taxon>Bacillati</taxon>
        <taxon>Bacillota</taxon>
        <taxon>Bacilli</taxon>
        <taxon>Bacillales</taxon>
        <taxon>Bacillaceae</taxon>
        <taxon>Bacillus</taxon>
    </lineage>
</organism>
<dbReference type="PANTHER" id="PTHR35024:SF4">
    <property type="entry name" value="POLYMER-FORMING CYTOSKELETAL PROTEIN"/>
    <property type="match status" value="1"/>
</dbReference>
<dbReference type="Proteomes" id="UP000253314">
    <property type="component" value="Unassembled WGS sequence"/>
</dbReference>
<gene>
    <name evidence="2" type="ORF">DS031_11500</name>
</gene>
<evidence type="ECO:0000313" key="2">
    <source>
        <dbReference type="EMBL" id="RBW69537.1"/>
    </source>
</evidence>
<comment type="similarity">
    <text evidence="1">Belongs to the bactofilin family.</text>
</comment>
<accession>A0A366XUG2</accession>
<dbReference type="AlphaFoldDB" id="A0A366XUG2"/>
<dbReference type="RefSeq" id="WP_113806227.1">
    <property type="nucleotide sequence ID" value="NZ_QOCW01000010.1"/>
</dbReference>
<sequence>MFNKHVRQLENVDTVIGSKTTIEGKLVVQASIRIDGTVKDDINCEGDVIVSENGLIESNIRARNIIVSGTVKGNISTDGKLHIQSSGKCFGNAEMKSIVIDEGGLFQGSLSMEQVPEKVEIITAEMEYPQEKQAFVD</sequence>
<proteinExistence type="inferred from homology"/>
<name>A0A366XUG2_9BACI</name>
<dbReference type="OrthoDB" id="9789407at2"/>
<dbReference type="EMBL" id="QOCW01000010">
    <property type="protein sequence ID" value="RBW69537.1"/>
    <property type="molecule type" value="Genomic_DNA"/>
</dbReference>
<reference evidence="2 3" key="1">
    <citation type="submission" date="2018-07" db="EMBL/GenBank/DDBJ databases">
        <title>Lottiidibacillus patelloidae gen. nov., sp. nov., isolated from the intestinal tract of a marine limpet and the reclassification of B. taeanensis BH030017T, B. algicola KMM 3737T and B. hwajinpoensis SW-72T as genus Lottiidibacillus.</title>
        <authorList>
            <person name="Liu R."/>
            <person name="Huang Z."/>
        </authorList>
    </citation>
    <scope>NUCLEOTIDE SEQUENCE [LARGE SCALE GENOMIC DNA]</scope>
    <source>
        <strain evidence="2 3">BH030017</strain>
    </source>
</reference>
<protein>
    <submittedName>
        <fullName evidence="2">Polymer-forming cytoskeletal protein</fullName>
    </submittedName>
</protein>